<dbReference type="PATRIC" id="fig|1158607.3.peg.2070"/>
<evidence type="ECO:0000313" key="2">
    <source>
        <dbReference type="EMBL" id="EOH94363.1"/>
    </source>
</evidence>
<feature type="transmembrane region" description="Helical" evidence="1">
    <location>
        <begin position="32"/>
        <end position="54"/>
    </location>
</feature>
<dbReference type="HOGENOM" id="CLU_101317_0_1_9"/>
<accession>R2QGN8</accession>
<evidence type="ECO:0000256" key="1">
    <source>
        <dbReference type="SAM" id="Phobius"/>
    </source>
</evidence>
<keyword evidence="1" id="KW-0812">Transmembrane</keyword>
<protein>
    <recommendedName>
        <fullName evidence="4">Poly-beta-1,6-N-acetyl-D-glucosamine biosynthesis protein PgaD</fullName>
    </recommendedName>
</protein>
<dbReference type="Proteomes" id="UP000013782">
    <property type="component" value="Unassembled WGS sequence"/>
</dbReference>
<feature type="transmembrane region" description="Helical" evidence="1">
    <location>
        <begin position="74"/>
        <end position="98"/>
    </location>
</feature>
<keyword evidence="1" id="KW-1133">Transmembrane helix</keyword>
<reference evidence="2 3" key="1">
    <citation type="submission" date="2013-02" db="EMBL/GenBank/DDBJ databases">
        <title>The Genome Sequence of Enterococcus pallens BAA-351.</title>
        <authorList>
            <consortium name="The Broad Institute Genome Sequencing Platform"/>
            <consortium name="The Broad Institute Genome Sequencing Center for Infectious Disease"/>
            <person name="Earl A.M."/>
            <person name="Gilmore M.S."/>
            <person name="Lebreton F."/>
            <person name="Walker B."/>
            <person name="Young S.K."/>
            <person name="Zeng Q."/>
            <person name="Gargeya S."/>
            <person name="Fitzgerald M."/>
            <person name="Haas B."/>
            <person name="Abouelleil A."/>
            <person name="Alvarado L."/>
            <person name="Arachchi H.M."/>
            <person name="Berlin A.M."/>
            <person name="Chapman S.B."/>
            <person name="Dewar J."/>
            <person name="Goldberg J."/>
            <person name="Griggs A."/>
            <person name="Gujja S."/>
            <person name="Hansen M."/>
            <person name="Howarth C."/>
            <person name="Imamovic A."/>
            <person name="Larimer J."/>
            <person name="McCowan C."/>
            <person name="Murphy C."/>
            <person name="Neiman D."/>
            <person name="Pearson M."/>
            <person name="Priest M."/>
            <person name="Roberts A."/>
            <person name="Saif S."/>
            <person name="Shea T."/>
            <person name="Sisk P."/>
            <person name="Sykes S."/>
            <person name="Wortman J."/>
            <person name="Nusbaum C."/>
            <person name="Birren B."/>
        </authorList>
    </citation>
    <scope>NUCLEOTIDE SEQUENCE [LARGE SCALE GENOMIC DNA]</scope>
    <source>
        <strain evidence="2 3">ATCC BAA-351</strain>
    </source>
</reference>
<comment type="caution">
    <text evidence="2">The sequence shown here is derived from an EMBL/GenBank/DDBJ whole genome shotgun (WGS) entry which is preliminary data.</text>
</comment>
<dbReference type="OrthoDB" id="5244771at2"/>
<keyword evidence="3" id="KW-1185">Reference proteome</keyword>
<sequence>MKKNISRDEVSKLLVTDPYFEKKHFGLKIVQSSVAIVGWMLVVLPFVWVLSPLFLGDLAHKLNLFTYVEEIQTLVFLMIFLSIAFLVILIFSIILTIWNNYRFRHLLQKKEMYDAKRVKKRQQLLSDDFEKRFGPKEEREAACYYLVKEEQNLDTHYVQDLYKKGDVDL</sequence>
<dbReference type="EMBL" id="AJAQ01000015">
    <property type="protein sequence ID" value="EOH94363.1"/>
    <property type="molecule type" value="Genomic_DNA"/>
</dbReference>
<organism evidence="2 3">
    <name type="scientific">Enterococcus pallens ATCC BAA-351</name>
    <dbReference type="NCBI Taxonomy" id="1158607"/>
    <lineage>
        <taxon>Bacteria</taxon>
        <taxon>Bacillati</taxon>
        <taxon>Bacillota</taxon>
        <taxon>Bacilli</taxon>
        <taxon>Lactobacillales</taxon>
        <taxon>Enterococcaceae</taxon>
        <taxon>Enterococcus</taxon>
    </lineage>
</organism>
<proteinExistence type="predicted"/>
<dbReference type="STRING" id="160454.RV10_GL001842"/>
<dbReference type="AlphaFoldDB" id="R2QGN8"/>
<dbReference type="RefSeq" id="WP_010757089.1">
    <property type="nucleotide sequence ID" value="NZ_ASWD01000001.1"/>
</dbReference>
<evidence type="ECO:0000313" key="3">
    <source>
        <dbReference type="Proteomes" id="UP000013782"/>
    </source>
</evidence>
<keyword evidence="1" id="KW-0472">Membrane</keyword>
<gene>
    <name evidence="2" type="ORF">UAU_02098</name>
</gene>
<evidence type="ECO:0008006" key="4">
    <source>
        <dbReference type="Google" id="ProtNLM"/>
    </source>
</evidence>
<dbReference type="eggNOG" id="ENOG5032ZEG">
    <property type="taxonomic scope" value="Bacteria"/>
</dbReference>
<name>R2QGN8_9ENTE</name>